<gene>
    <name evidence="2" type="ORF">Asru_0289_01</name>
</gene>
<evidence type="ECO:0000313" key="2">
    <source>
        <dbReference type="EMBL" id="GAN77351.1"/>
    </source>
</evidence>
<evidence type="ECO:0000259" key="1">
    <source>
        <dbReference type="Pfam" id="PF13472"/>
    </source>
</evidence>
<proteinExistence type="predicted"/>
<dbReference type="InterPro" id="IPR051532">
    <property type="entry name" value="Ester_Hydrolysis_Enzymes"/>
</dbReference>
<organism evidence="2 3">
    <name type="scientific">Acidisphaera rubrifaciens HS-AP3</name>
    <dbReference type="NCBI Taxonomy" id="1231350"/>
    <lineage>
        <taxon>Bacteria</taxon>
        <taxon>Pseudomonadati</taxon>
        <taxon>Pseudomonadota</taxon>
        <taxon>Alphaproteobacteria</taxon>
        <taxon>Acetobacterales</taxon>
        <taxon>Acetobacteraceae</taxon>
        <taxon>Acidisphaera</taxon>
    </lineage>
</organism>
<dbReference type="PANTHER" id="PTHR30383">
    <property type="entry name" value="THIOESTERASE 1/PROTEASE 1/LYSOPHOSPHOLIPASE L1"/>
    <property type="match status" value="1"/>
</dbReference>
<dbReference type="EMBL" id="BANB01000289">
    <property type="protein sequence ID" value="GAN77351.1"/>
    <property type="molecule type" value="Genomic_DNA"/>
</dbReference>
<reference evidence="2 3" key="1">
    <citation type="submission" date="2012-11" db="EMBL/GenBank/DDBJ databases">
        <title>Whole genome sequence of Acidisphaera rubrifaciens HS-AP3.</title>
        <authorList>
            <person name="Azuma Y."/>
            <person name="Higashiura N."/>
            <person name="Hirakawa H."/>
            <person name="Matsushita K."/>
        </authorList>
    </citation>
    <scope>NUCLEOTIDE SEQUENCE [LARGE SCALE GENOMIC DNA]</scope>
    <source>
        <strain evidence="2 3">HS-AP3</strain>
    </source>
</reference>
<name>A0A0D6P7M9_9PROT</name>
<sequence length="250" mass="27513">MRWFWFRVLLYLRGRFDASADRRAQAKRADDAAWLQRLAAKRAEAASWRGRALGLVFLGDSITQNWELAGPPDWADFAPVWNRLFAPHGALNLGYAGDATGNLLWRLRDGELDGLAPRAVVLLIGVNDILLHGHSAPSVVAGIDAILVELNHRVPDARVLVLGLLPSRVSGWVSRQSKAVNAALASRNWSGTKVDYLDVGNVLLAKGRPDARLYCDRDVDPALPLLLHPNRTGQERIGIAINMCLQAHLT</sequence>
<comment type="caution">
    <text evidence="2">The sequence shown here is derived from an EMBL/GenBank/DDBJ whole genome shotgun (WGS) entry which is preliminary data.</text>
</comment>
<dbReference type="Pfam" id="PF13472">
    <property type="entry name" value="Lipase_GDSL_2"/>
    <property type="match status" value="1"/>
</dbReference>
<dbReference type="Proteomes" id="UP000032680">
    <property type="component" value="Unassembled WGS sequence"/>
</dbReference>
<keyword evidence="3" id="KW-1185">Reference proteome</keyword>
<evidence type="ECO:0000313" key="3">
    <source>
        <dbReference type="Proteomes" id="UP000032680"/>
    </source>
</evidence>
<dbReference type="SUPFAM" id="SSF52266">
    <property type="entry name" value="SGNH hydrolase"/>
    <property type="match status" value="1"/>
</dbReference>
<dbReference type="AlphaFoldDB" id="A0A0D6P7M9"/>
<feature type="domain" description="SGNH hydrolase-type esterase" evidence="1">
    <location>
        <begin position="57"/>
        <end position="235"/>
    </location>
</feature>
<dbReference type="InterPro" id="IPR036514">
    <property type="entry name" value="SGNH_hydro_sf"/>
</dbReference>
<dbReference type="Gene3D" id="3.40.50.1110">
    <property type="entry name" value="SGNH hydrolase"/>
    <property type="match status" value="1"/>
</dbReference>
<dbReference type="RefSeq" id="WP_048861387.1">
    <property type="nucleotide sequence ID" value="NZ_BANB01000289.1"/>
</dbReference>
<dbReference type="InterPro" id="IPR013830">
    <property type="entry name" value="SGNH_hydro"/>
</dbReference>
<dbReference type="GO" id="GO:0004622">
    <property type="term" value="F:phosphatidylcholine lysophospholipase activity"/>
    <property type="evidence" value="ECO:0007669"/>
    <property type="project" value="TreeGrafter"/>
</dbReference>
<accession>A0A0D6P7M9</accession>
<protein>
    <recommendedName>
        <fullName evidence="1">SGNH hydrolase-type esterase domain-containing protein</fullName>
    </recommendedName>
</protein>
<dbReference type="PANTHER" id="PTHR30383:SF32">
    <property type="entry name" value="SGNH-HYDROLASE"/>
    <property type="match status" value="1"/>
</dbReference>